<evidence type="ECO:0000259" key="6">
    <source>
        <dbReference type="Pfam" id="PF01494"/>
    </source>
</evidence>
<keyword evidence="4" id="KW-0560">Oxidoreductase</keyword>
<name>A0AAI9X2F2_PENTH</name>
<reference evidence="7" key="1">
    <citation type="submission" date="2015-06" db="EMBL/GenBank/DDBJ databases">
        <authorList>
            <person name="Nguyen H."/>
        </authorList>
    </citation>
    <scope>NUCLEOTIDE SEQUENCE</scope>
    <source>
        <strain evidence="7">DAOM 180753</strain>
    </source>
</reference>
<dbReference type="AlphaFoldDB" id="A0AAI9X2F2"/>
<feature type="domain" description="FAD-binding" evidence="6">
    <location>
        <begin position="9"/>
        <end position="331"/>
    </location>
</feature>
<dbReference type="PROSITE" id="PS51257">
    <property type="entry name" value="PROKAR_LIPOPROTEIN"/>
    <property type="match status" value="1"/>
</dbReference>
<sequence>MHSVKHPRDIAIVGAGLAGVACAIAITRELGTFVPDLNIRVFERSDFPCTSGGAVNLAPVAQRHLARLGVMEELDRMGTYAGADIDSVKLFSMTSARLIGSIDFTDRAGKSYDGYKGRRVMRVVLLTAMISVAERANVKFFYGKKVVGGEEIDEKAVLHFEDGSTSSADLVLGCDGVHSPTRTNWVDPDRPSEYCGMSFLQTTVDTQDTSSPLPFDSAVHISRYGSLLTTYCDRDREHIFAAAIMEFKEEELEYYRLRPGQDWSTRNRIRSSLRQRLDNRFRKCAEPCANEIVHGDKEWILYPVHQVRPGGRWCMNRVALIGDAAHAMPPLYSSASYALDDAILFSRVLSRHGSDSIKLVFDIYDQLRRNAVDCAFVESSTIWNKMKFRSSLQERVKEWKMPSYIRHNQRKREERWISDATKVPIPTPELNEPLNPWQSFHQE</sequence>
<dbReference type="PRINTS" id="PR00420">
    <property type="entry name" value="RNGMNOXGNASE"/>
</dbReference>
<reference evidence="7" key="2">
    <citation type="journal article" date="2016" name="Fungal Biol.">
        <title>Ochratoxin A production by Penicillium thymicola.</title>
        <authorList>
            <person name="Nguyen H.D.T."/>
            <person name="McMullin D.R."/>
            <person name="Ponomareva E."/>
            <person name="Riley R."/>
            <person name="Pomraning K.R."/>
            <person name="Baker S.E."/>
            <person name="Seifert K.A."/>
        </authorList>
    </citation>
    <scope>NUCLEOTIDE SEQUENCE</scope>
    <source>
        <strain evidence="7">DAOM 180753</strain>
    </source>
</reference>
<protein>
    <recommendedName>
        <fullName evidence="6">FAD-binding domain-containing protein</fullName>
    </recommendedName>
</protein>
<dbReference type="GO" id="GO:0071949">
    <property type="term" value="F:FAD binding"/>
    <property type="evidence" value="ECO:0007669"/>
    <property type="project" value="InterPro"/>
</dbReference>
<evidence type="ECO:0000313" key="8">
    <source>
        <dbReference type="Proteomes" id="UP001227192"/>
    </source>
</evidence>
<comment type="caution">
    <text evidence="7">The sequence shown here is derived from an EMBL/GenBank/DDBJ whole genome shotgun (WGS) entry which is preliminary data.</text>
</comment>
<gene>
    <name evidence="7" type="ORF">VN97_g12605</name>
</gene>
<keyword evidence="2" id="KW-0285">Flavoprotein</keyword>
<evidence type="ECO:0000256" key="4">
    <source>
        <dbReference type="ARBA" id="ARBA00023002"/>
    </source>
</evidence>
<evidence type="ECO:0000256" key="5">
    <source>
        <dbReference type="ARBA" id="ARBA00023033"/>
    </source>
</evidence>
<comment type="similarity">
    <text evidence="1">Belongs to the paxM FAD-dependent monooxygenase family.</text>
</comment>
<accession>A0AAI9X2F2</accession>
<dbReference type="SUPFAM" id="SSF51905">
    <property type="entry name" value="FAD/NAD(P)-binding domain"/>
    <property type="match status" value="1"/>
</dbReference>
<keyword evidence="8" id="KW-1185">Reference proteome</keyword>
<dbReference type="EMBL" id="LACB01001016">
    <property type="protein sequence ID" value="KAJ9480914.1"/>
    <property type="molecule type" value="Genomic_DNA"/>
</dbReference>
<evidence type="ECO:0000256" key="3">
    <source>
        <dbReference type="ARBA" id="ARBA00022827"/>
    </source>
</evidence>
<organism evidence="7 8">
    <name type="scientific">Penicillium thymicola</name>
    <dbReference type="NCBI Taxonomy" id="293382"/>
    <lineage>
        <taxon>Eukaryota</taxon>
        <taxon>Fungi</taxon>
        <taxon>Dikarya</taxon>
        <taxon>Ascomycota</taxon>
        <taxon>Pezizomycotina</taxon>
        <taxon>Eurotiomycetes</taxon>
        <taxon>Eurotiomycetidae</taxon>
        <taxon>Eurotiales</taxon>
        <taxon>Aspergillaceae</taxon>
        <taxon>Penicillium</taxon>
    </lineage>
</organism>
<dbReference type="InterPro" id="IPR036188">
    <property type="entry name" value="FAD/NAD-bd_sf"/>
</dbReference>
<dbReference type="Gene3D" id="3.50.50.60">
    <property type="entry name" value="FAD/NAD(P)-binding domain"/>
    <property type="match status" value="1"/>
</dbReference>
<dbReference type="Proteomes" id="UP001227192">
    <property type="component" value="Unassembled WGS sequence"/>
</dbReference>
<dbReference type="InterPro" id="IPR050493">
    <property type="entry name" value="FAD-dep_Monooxygenase_BioMet"/>
</dbReference>
<dbReference type="GO" id="GO:0004497">
    <property type="term" value="F:monooxygenase activity"/>
    <property type="evidence" value="ECO:0007669"/>
    <property type="project" value="UniProtKB-KW"/>
</dbReference>
<evidence type="ECO:0000313" key="7">
    <source>
        <dbReference type="EMBL" id="KAJ9480914.1"/>
    </source>
</evidence>
<keyword evidence="3" id="KW-0274">FAD</keyword>
<evidence type="ECO:0000256" key="1">
    <source>
        <dbReference type="ARBA" id="ARBA00007992"/>
    </source>
</evidence>
<dbReference type="PANTHER" id="PTHR13789:SF309">
    <property type="entry name" value="PUTATIVE (AFU_ORTHOLOGUE AFUA_6G14510)-RELATED"/>
    <property type="match status" value="1"/>
</dbReference>
<proteinExistence type="inferred from homology"/>
<dbReference type="Pfam" id="PF01494">
    <property type="entry name" value="FAD_binding_3"/>
    <property type="match status" value="1"/>
</dbReference>
<keyword evidence="5" id="KW-0503">Monooxygenase</keyword>
<dbReference type="InterPro" id="IPR002938">
    <property type="entry name" value="FAD-bd"/>
</dbReference>
<dbReference type="PANTHER" id="PTHR13789">
    <property type="entry name" value="MONOOXYGENASE"/>
    <property type="match status" value="1"/>
</dbReference>
<evidence type="ECO:0000256" key="2">
    <source>
        <dbReference type="ARBA" id="ARBA00022630"/>
    </source>
</evidence>